<keyword evidence="1" id="KW-0217">Developmental protein</keyword>
<comment type="function">
    <text evidence="5">Putative transcription factor required for axon growth and guidance in the central and peripheral nervous systems. Repels CNS axons away from the midline by promoting the expression of the midline repellent sli and its receptor robo.</text>
</comment>
<dbReference type="GO" id="GO:0006357">
    <property type="term" value="P:regulation of transcription by RNA polymerase II"/>
    <property type="evidence" value="ECO:0007669"/>
    <property type="project" value="TreeGrafter"/>
</dbReference>
<organism evidence="8 9">
    <name type="scientific">Halocaridina rubra</name>
    <name type="common">Hawaiian red shrimp</name>
    <dbReference type="NCBI Taxonomy" id="373956"/>
    <lineage>
        <taxon>Eukaryota</taxon>
        <taxon>Metazoa</taxon>
        <taxon>Ecdysozoa</taxon>
        <taxon>Arthropoda</taxon>
        <taxon>Crustacea</taxon>
        <taxon>Multicrustacea</taxon>
        <taxon>Malacostraca</taxon>
        <taxon>Eumalacostraca</taxon>
        <taxon>Eucarida</taxon>
        <taxon>Decapoda</taxon>
        <taxon>Pleocyemata</taxon>
        <taxon>Caridea</taxon>
        <taxon>Atyoidea</taxon>
        <taxon>Atyidae</taxon>
        <taxon>Halocaridina</taxon>
    </lineage>
</organism>
<evidence type="ECO:0000256" key="4">
    <source>
        <dbReference type="ARBA" id="ARBA00023242"/>
    </source>
</evidence>
<feature type="compositionally biased region" description="Polar residues" evidence="6">
    <location>
        <begin position="249"/>
        <end position="298"/>
    </location>
</feature>
<dbReference type="AlphaFoldDB" id="A0AAN8XBB5"/>
<accession>A0AAN8XBB5</accession>
<name>A0AAN8XBB5_HALRR</name>
<evidence type="ECO:0000256" key="3">
    <source>
        <dbReference type="ARBA" id="ARBA00022902"/>
    </source>
</evidence>
<dbReference type="SMART" id="SM00225">
    <property type="entry name" value="BTB"/>
    <property type="match status" value="1"/>
</dbReference>
<keyword evidence="2" id="KW-0221">Differentiation</keyword>
<evidence type="ECO:0000256" key="6">
    <source>
        <dbReference type="SAM" id="MobiDB-lite"/>
    </source>
</evidence>
<dbReference type="GO" id="GO:0005634">
    <property type="term" value="C:nucleus"/>
    <property type="evidence" value="ECO:0007669"/>
    <property type="project" value="TreeGrafter"/>
</dbReference>
<dbReference type="PANTHER" id="PTHR23110">
    <property type="entry name" value="BTB DOMAIN TRANSCRIPTION FACTOR"/>
    <property type="match status" value="1"/>
</dbReference>
<dbReference type="PROSITE" id="PS50097">
    <property type="entry name" value="BTB"/>
    <property type="match status" value="1"/>
</dbReference>
<keyword evidence="9" id="KW-1185">Reference proteome</keyword>
<feature type="compositionally biased region" description="Polar residues" evidence="6">
    <location>
        <begin position="193"/>
        <end position="223"/>
    </location>
</feature>
<dbReference type="EMBL" id="JAXCGZ010006069">
    <property type="protein sequence ID" value="KAK7080177.1"/>
    <property type="molecule type" value="Genomic_DNA"/>
</dbReference>
<evidence type="ECO:0000256" key="5">
    <source>
        <dbReference type="ARBA" id="ARBA00037382"/>
    </source>
</evidence>
<feature type="compositionally biased region" description="Basic residues" evidence="6">
    <location>
        <begin position="342"/>
        <end position="351"/>
    </location>
</feature>
<dbReference type="CDD" id="cd18315">
    <property type="entry name" value="BTB_POZ_BAB-like"/>
    <property type="match status" value="1"/>
</dbReference>
<dbReference type="InterPro" id="IPR000210">
    <property type="entry name" value="BTB/POZ_dom"/>
</dbReference>
<feature type="region of interest" description="Disordered" evidence="6">
    <location>
        <begin position="189"/>
        <end position="300"/>
    </location>
</feature>
<dbReference type="InterPro" id="IPR051095">
    <property type="entry name" value="Dros_DevTransReg"/>
</dbReference>
<dbReference type="GO" id="GO:0008406">
    <property type="term" value="P:gonad development"/>
    <property type="evidence" value="ECO:0007669"/>
    <property type="project" value="UniProtKB-ARBA"/>
</dbReference>
<feature type="compositionally biased region" description="Polar residues" evidence="6">
    <location>
        <begin position="232"/>
        <end position="242"/>
    </location>
</feature>
<dbReference type="GO" id="GO:0035167">
    <property type="term" value="P:larval lymph gland hemopoiesis"/>
    <property type="evidence" value="ECO:0007669"/>
    <property type="project" value="UniProtKB-ARBA"/>
</dbReference>
<reference evidence="8 9" key="1">
    <citation type="submission" date="2023-11" db="EMBL/GenBank/DDBJ databases">
        <title>Halocaridina rubra genome assembly.</title>
        <authorList>
            <person name="Smith C."/>
        </authorList>
    </citation>
    <scope>NUCLEOTIDE SEQUENCE [LARGE SCALE GENOMIC DNA]</scope>
    <source>
        <strain evidence="8">EP-1</strain>
        <tissue evidence="8">Whole</tissue>
    </source>
</reference>
<sequence length="365" mass="40328">MAEGTTRMAEGMLSLSWNNHGAAFSQMLSTLRTKEIYTDVTLACGGKFYPVHKFVLSTCSDYFLEMFEKTTCKHPIVILKDVQCREMEALLSYMYAGIVCVPQSDLAQLIIVAEALQIKGLAVPDETMCANKRMSYTWNPANDSISPHAKRLRPDEGNPGVQYQRFQDGHTVIKPQTLTGIPSFAAGMPTRGYSPTTASPGIRHVQSTVRPTHTATLHSQRYSPYTKETECRQSSSPNSTNKIVIKYTQGKSKADQNQNVESSSNGKQMDTKYATSSTPTFQNNDPEASTSTASQTYSPEMEILPETAVKVELEEGSEPINVDSSGMILFPSSPSDPDSSRRKSISKSHGRASHEKYVYAVKRSY</sequence>
<evidence type="ECO:0000259" key="7">
    <source>
        <dbReference type="PROSITE" id="PS50097"/>
    </source>
</evidence>
<protein>
    <submittedName>
        <fullName evidence="8">Broad-Complex, Tramtrack and Bric a brac</fullName>
    </submittedName>
</protein>
<evidence type="ECO:0000256" key="2">
    <source>
        <dbReference type="ARBA" id="ARBA00022782"/>
    </source>
</evidence>
<dbReference type="Gene3D" id="3.30.710.10">
    <property type="entry name" value="Potassium Channel Kv1.1, Chain A"/>
    <property type="match status" value="1"/>
</dbReference>
<dbReference type="PANTHER" id="PTHR23110:SF111">
    <property type="entry name" value="LONGITUDINALS LACKING PROTEIN, ISOFORMS F_I_K_T"/>
    <property type="match status" value="1"/>
</dbReference>
<evidence type="ECO:0000256" key="1">
    <source>
        <dbReference type="ARBA" id="ARBA00022473"/>
    </source>
</evidence>
<feature type="region of interest" description="Disordered" evidence="6">
    <location>
        <begin position="318"/>
        <end position="357"/>
    </location>
</feature>
<dbReference type="SUPFAM" id="SSF54695">
    <property type="entry name" value="POZ domain"/>
    <property type="match status" value="1"/>
</dbReference>
<comment type="caution">
    <text evidence="8">The sequence shown here is derived from an EMBL/GenBank/DDBJ whole genome shotgun (WGS) entry which is preliminary data.</text>
</comment>
<dbReference type="Proteomes" id="UP001381693">
    <property type="component" value="Unassembled WGS sequence"/>
</dbReference>
<dbReference type="InterPro" id="IPR011333">
    <property type="entry name" value="SKP1/BTB/POZ_sf"/>
</dbReference>
<keyword evidence="3" id="KW-0524">Neurogenesis</keyword>
<gene>
    <name evidence="8" type="ORF">SK128_011995</name>
</gene>
<dbReference type="GO" id="GO:0045467">
    <property type="term" value="P:R7 cell development"/>
    <property type="evidence" value="ECO:0007669"/>
    <property type="project" value="UniProtKB-ARBA"/>
</dbReference>
<dbReference type="GO" id="GO:0045476">
    <property type="term" value="P:nurse cell apoptotic process"/>
    <property type="evidence" value="ECO:0007669"/>
    <property type="project" value="UniProtKB-ARBA"/>
</dbReference>
<keyword evidence="4" id="KW-0539">Nucleus</keyword>
<proteinExistence type="predicted"/>
<dbReference type="GO" id="GO:0016199">
    <property type="term" value="P:axon midline choice point recognition"/>
    <property type="evidence" value="ECO:0007669"/>
    <property type="project" value="UniProtKB-ARBA"/>
</dbReference>
<dbReference type="GO" id="GO:0007464">
    <property type="term" value="P:R3/R4 cell fate commitment"/>
    <property type="evidence" value="ECO:0007669"/>
    <property type="project" value="UniProtKB-ARBA"/>
</dbReference>
<dbReference type="GO" id="GO:0048813">
    <property type="term" value="P:dendrite morphogenesis"/>
    <property type="evidence" value="ECO:0007669"/>
    <property type="project" value="UniProtKB-ARBA"/>
</dbReference>
<evidence type="ECO:0000313" key="9">
    <source>
        <dbReference type="Proteomes" id="UP001381693"/>
    </source>
</evidence>
<evidence type="ECO:0000313" key="8">
    <source>
        <dbReference type="EMBL" id="KAK7080177.1"/>
    </source>
</evidence>
<dbReference type="GO" id="GO:0007526">
    <property type="term" value="P:larval somatic muscle development"/>
    <property type="evidence" value="ECO:0007669"/>
    <property type="project" value="UniProtKB-ARBA"/>
</dbReference>
<feature type="domain" description="BTB" evidence="7">
    <location>
        <begin position="38"/>
        <end position="103"/>
    </location>
</feature>
<dbReference type="Pfam" id="PF00651">
    <property type="entry name" value="BTB"/>
    <property type="match status" value="1"/>
</dbReference>